<dbReference type="Pfam" id="PF12174">
    <property type="entry name" value="RST"/>
    <property type="match status" value="1"/>
</dbReference>
<keyword evidence="4" id="KW-0539">Nucleus</keyword>
<dbReference type="PROSITE" id="PS51059">
    <property type="entry name" value="PARP_CATALYTIC"/>
    <property type="match status" value="1"/>
</dbReference>
<dbReference type="PROSITE" id="PS51879">
    <property type="entry name" value="RST"/>
    <property type="match status" value="1"/>
</dbReference>
<feature type="domain" description="RST" evidence="7">
    <location>
        <begin position="462"/>
        <end position="529"/>
    </location>
</feature>
<accession>A0AAD8HGU6</accession>
<dbReference type="PANTHER" id="PTHR32263:SF19">
    <property type="entry name" value="OS03G0230300 PROTEIN"/>
    <property type="match status" value="1"/>
</dbReference>
<comment type="subcellular location">
    <subcellularLocation>
        <location evidence="1">Nucleus</location>
    </subcellularLocation>
</comment>
<reference evidence="8" key="1">
    <citation type="submission" date="2023-02" db="EMBL/GenBank/DDBJ databases">
        <title>Genome of toxic invasive species Heracleum sosnowskyi carries increased number of genes despite the absence of recent whole-genome duplications.</title>
        <authorList>
            <person name="Schelkunov M."/>
            <person name="Shtratnikova V."/>
            <person name="Makarenko M."/>
            <person name="Klepikova A."/>
            <person name="Omelchenko D."/>
            <person name="Novikova G."/>
            <person name="Obukhova E."/>
            <person name="Bogdanov V."/>
            <person name="Penin A."/>
            <person name="Logacheva M."/>
        </authorList>
    </citation>
    <scope>NUCLEOTIDE SEQUENCE</scope>
    <source>
        <strain evidence="8">Hsosn_3</strain>
        <tissue evidence="8">Leaf</tissue>
    </source>
</reference>
<evidence type="ECO:0000256" key="4">
    <source>
        <dbReference type="ARBA" id="ARBA00023242"/>
    </source>
</evidence>
<dbReference type="AlphaFoldDB" id="A0AAD8HGU6"/>
<gene>
    <name evidence="8" type="ORF">POM88_042530</name>
</gene>
<dbReference type="Gene3D" id="3.90.228.10">
    <property type="match status" value="1"/>
</dbReference>
<dbReference type="PANTHER" id="PTHR32263">
    <property type="entry name" value="INACTIVE POLY [ADP-RIBOSE] POLYMERASE SRO4-RELATED"/>
    <property type="match status" value="1"/>
</dbReference>
<evidence type="ECO:0000259" key="6">
    <source>
        <dbReference type="PROSITE" id="PS51059"/>
    </source>
</evidence>
<keyword evidence="9" id="KW-1185">Reference proteome</keyword>
<protein>
    <submittedName>
        <fullName evidence="8">Poly [ADP-ribose] polymerase</fullName>
    </submittedName>
</protein>
<proteinExistence type="predicted"/>
<evidence type="ECO:0000256" key="5">
    <source>
        <dbReference type="SAM" id="MobiDB-lite"/>
    </source>
</evidence>
<dbReference type="InterPro" id="IPR012317">
    <property type="entry name" value="Poly(ADP-ribose)pol_cat_dom"/>
</dbReference>
<dbReference type="InterPro" id="IPR022003">
    <property type="entry name" value="RST"/>
</dbReference>
<dbReference type="InterPro" id="IPR057823">
    <property type="entry name" value="WWE_RCD1"/>
</dbReference>
<dbReference type="InterPro" id="IPR044964">
    <property type="entry name" value="RCD1/SRO1-5"/>
</dbReference>
<sequence>MNSSIVLNNRKSQLARKIVHKSRVRLPRDPRSGDVDVNTPSFYVQSLLQNCRNFKSSGDVARLMYWEGKAWVDYEEKVVEAVRVCGSGVVEVEIGGEMCVFDLFRMLVVEAGSGIEKSVAWIDVDGKCFFPKEVVGGEGEVSSFREGSGGNSDGLGKVGVEVRVSGGELSIKREREGENEVKSLRGGSGVNSDGLGKVGVEVRVSGGELSNKRKREGEDEGEDEVRSVGSCSNVIKEREEVSEAESMRWKKVRVMGEGGKAGSMVKNLFLNWPGIRGIGAEITGIHQLTRTAEVDKARYEGFLKQVEITKAARGEANVTFAWVKCSSEGVERILNHGFSGPAKGSLGEAYGVGIYLSPFRSTRISVMPQDAGENHVIMCRVILGKCEKIQAGSQQLYPSSVEYDTGVDDVSNPKWYIVWGANMNTHILPECVVSYKHTRNISGQLSGTQWFGQASARPSLTWMPKVADAMTAKFFAKLLHSLPSSKIPELQTLCNTYKAGKVPKGIFMKKLRSVVGDQMLRTAIQEVRG</sequence>
<dbReference type="GO" id="GO:0003950">
    <property type="term" value="F:NAD+ poly-ADP-ribosyltransferase activity"/>
    <property type="evidence" value="ECO:0007669"/>
    <property type="project" value="InterPro"/>
</dbReference>
<dbReference type="EMBL" id="JAUIZM010000009">
    <property type="protein sequence ID" value="KAK1366969.1"/>
    <property type="molecule type" value="Genomic_DNA"/>
</dbReference>
<keyword evidence="3" id="KW-0346">Stress response</keyword>
<feature type="region of interest" description="Disordered" evidence="5">
    <location>
        <begin position="208"/>
        <end position="227"/>
    </location>
</feature>
<feature type="domain" description="PARP catalytic" evidence="6">
    <location>
        <begin position="238"/>
        <end position="456"/>
    </location>
</feature>
<dbReference type="Pfam" id="PF23467">
    <property type="entry name" value="WWE_5"/>
    <property type="match status" value="1"/>
</dbReference>
<evidence type="ECO:0000256" key="2">
    <source>
        <dbReference type="ARBA" id="ARBA00022473"/>
    </source>
</evidence>
<organism evidence="8 9">
    <name type="scientific">Heracleum sosnowskyi</name>
    <dbReference type="NCBI Taxonomy" id="360622"/>
    <lineage>
        <taxon>Eukaryota</taxon>
        <taxon>Viridiplantae</taxon>
        <taxon>Streptophyta</taxon>
        <taxon>Embryophyta</taxon>
        <taxon>Tracheophyta</taxon>
        <taxon>Spermatophyta</taxon>
        <taxon>Magnoliopsida</taxon>
        <taxon>eudicotyledons</taxon>
        <taxon>Gunneridae</taxon>
        <taxon>Pentapetalae</taxon>
        <taxon>asterids</taxon>
        <taxon>campanulids</taxon>
        <taxon>Apiales</taxon>
        <taxon>Apiaceae</taxon>
        <taxon>Apioideae</taxon>
        <taxon>apioid superclade</taxon>
        <taxon>Tordylieae</taxon>
        <taxon>Tordyliinae</taxon>
        <taxon>Heracleum</taxon>
    </lineage>
</organism>
<evidence type="ECO:0000256" key="3">
    <source>
        <dbReference type="ARBA" id="ARBA00023016"/>
    </source>
</evidence>
<reference evidence="8" key="2">
    <citation type="submission" date="2023-05" db="EMBL/GenBank/DDBJ databases">
        <authorList>
            <person name="Schelkunov M.I."/>
        </authorList>
    </citation>
    <scope>NUCLEOTIDE SEQUENCE</scope>
    <source>
        <strain evidence="8">Hsosn_3</strain>
        <tissue evidence="8">Leaf</tissue>
    </source>
</reference>
<dbReference type="GO" id="GO:0005634">
    <property type="term" value="C:nucleus"/>
    <property type="evidence" value="ECO:0007669"/>
    <property type="project" value="UniProtKB-SubCell"/>
</dbReference>
<keyword evidence="2" id="KW-0217">Developmental protein</keyword>
<comment type="caution">
    <text evidence="8">The sequence shown here is derived from an EMBL/GenBank/DDBJ whole genome shotgun (WGS) entry which is preliminary data.</text>
</comment>
<name>A0AAD8HGU6_9APIA</name>
<dbReference type="SUPFAM" id="SSF56399">
    <property type="entry name" value="ADP-ribosylation"/>
    <property type="match status" value="1"/>
</dbReference>
<dbReference type="Proteomes" id="UP001237642">
    <property type="component" value="Unassembled WGS sequence"/>
</dbReference>
<evidence type="ECO:0000256" key="1">
    <source>
        <dbReference type="ARBA" id="ARBA00004123"/>
    </source>
</evidence>
<evidence type="ECO:0000313" key="9">
    <source>
        <dbReference type="Proteomes" id="UP001237642"/>
    </source>
</evidence>
<evidence type="ECO:0000259" key="7">
    <source>
        <dbReference type="PROSITE" id="PS51879"/>
    </source>
</evidence>
<evidence type="ECO:0000313" key="8">
    <source>
        <dbReference type="EMBL" id="KAK1366969.1"/>
    </source>
</evidence>